<keyword evidence="8" id="KW-1185">Reference proteome</keyword>
<evidence type="ECO:0000256" key="3">
    <source>
        <dbReference type="ARBA" id="ARBA00022676"/>
    </source>
</evidence>
<dbReference type="AlphaFoldDB" id="A0A6J5DPN6"/>
<gene>
    <name evidence="7" type="ORF">LMG29739_02183</name>
</gene>
<keyword evidence="2" id="KW-1003">Cell membrane</keyword>
<organism evidence="7 8">
    <name type="scientific">Paraburkholderia solisilvae</name>
    <dbReference type="NCBI Taxonomy" id="624376"/>
    <lineage>
        <taxon>Bacteria</taxon>
        <taxon>Pseudomonadati</taxon>
        <taxon>Pseudomonadota</taxon>
        <taxon>Betaproteobacteria</taxon>
        <taxon>Burkholderiales</taxon>
        <taxon>Burkholderiaceae</taxon>
        <taxon>Paraburkholderia</taxon>
    </lineage>
</organism>
<evidence type="ECO:0000256" key="2">
    <source>
        <dbReference type="ARBA" id="ARBA00022475"/>
    </source>
</evidence>
<sequence length="217" mass="22734">MIGIVIPAHNEAARLGACLRAACVAAAHPRLRGEQVRIAVVLDGCADGSASIAAGFDIDVLEVDARNVGIARAAGADWMLARGARWLGFTDADSRVAPDWLAAQLELRAQAVCGPVTVDDWSAHHERTRAAFYRAYMDADGHRHVHGANFGVSARAYRRAGGFPPLPCSEDVALVDLLIAAGVCVTWSAAPRVVTSARIDSRVRGGFGDTLAALAAG</sequence>
<evidence type="ECO:0000313" key="7">
    <source>
        <dbReference type="EMBL" id="CAB3755484.1"/>
    </source>
</evidence>
<evidence type="ECO:0000259" key="6">
    <source>
        <dbReference type="Pfam" id="PF00535"/>
    </source>
</evidence>
<dbReference type="RefSeq" id="WP_175110920.1">
    <property type="nucleotide sequence ID" value="NZ_CADIKF010000014.1"/>
</dbReference>
<comment type="subcellular location">
    <subcellularLocation>
        <location evidence="1">Cell membrane</location>
    </subcellularLocation>
</comment>
<dbReference type="PANTHER" id="PTHR43646">
    <property type="entry name" value="GLYCOSYLTRANSFERASE"/>
    <property type="match status" value="1"/>
</dbReference>
<dbReference type="SUPFAM" id="SSF53448">
    <property type="entry name" value="Nucleotide-diphospho-sugar transferases"/>
    <property type="match status" value="1"/>
</dbReference>
<reference evidence="7 8" key="1">
    <citation type="submission" date="2020-04" db="EMBL/GenBank/DDBJ databases">
        <authorList>
            <person name="De Canck E."/>
        </authorList>
    </citation>
    <scope>NUCLEOTIDE SEQUENCE [LARGE SCALE GENOMIC DNA]</scope>
    <source>
        <strain evidence="7 8">LMG 29739</strain>
    </source>
</reference>
<dbReference type="GO" id="GO:0016757">
    <property type="term" value="F:glycosyltransferase activity"/>
    <property type="evidence" value="ECO:0007669"/>
    <property type="project" value="UniProtKB-KW"/>
</dbReference>
<accession>A0A6J5DPN6</accession>
<dbReference type="Proteomes" id="UP000494329">
    <property type="component" value="Unassembled WGS sequence"/>
</dbReference>
<dbReference type="Pfam" id="PF00535">
    <property type="entry name" value="Glycos_transf_2"/>
    <property type="match status" value="1"/>
</dbReference>
<feature type="domain" description="Glycosyltransferase 2-like" evidence="6">
    <location>
        <begin position="4"/>
        <end position="129"/>
    </location>
</feature>
<dbReference type="PANTHER" id="PTHR43646:SF2">
    <property type="entry name" value="GLYCOSYLTRANSFERASE 2-LIKE DOMAIN-CONTAINING PROTEIN"/>
    <property type="match status" value="1"/>
</dbReference>
<keyword evidence="5" id="KW-0472">Membrane</keyword>
<dbReference type="InterPro" id="IPR001173">
    <property type="entry name" value="Glyco_trans_2-like"/>
</dbReference>
<dbReference type="Gene3D" id="3.90.550.10">
    <property type="entry name" value="Spore Coat Polysaccharide Biosynthesis Protein SpsA, Chain A"/>
    <property type="match status" value="1"/>
</dbReference>
<evidence type="ECO:0000256" key="1">
    <source>
        <dbReference type="ARBA" id="ARBA00004236"/>
    </source>
</evidence>
<dbReference type="EMBL" id="CADIKF010000014">
    <property type="protein sequence ID" value="CAB3755484.1"/>
    <property type="molecule type" value="Genomic_DNA"/>
</dbReference>
<evidence type="ECO:0000313" key="8">
    <source>
        <dbReference type="Proteomes" id="UP000494329"/>
    </source>
</evidence>
<evidence type="ECO:0000256" key="4">
    <source>
        <dbReference type="ARBA" id="ARBA00022679"/>
    </source>
</evidence>
<name>A0A6J5DPN6_9BURK</name>
<proteinExistence type="predicted"/>
<keyword evidence="3" id="KW-0328">Glycosyltransferase</keyword>
<keyword evidence="4" id="KW-0808">Transferase</keyword>
<dbReference type="InterPro" id="IPR029044">
    <property type="entry name" value="Nucleotide-diphossugar_trans"/>
</dbReference>
<evidence type="ECO:0000256" key="5">
    <source>
        <dbReference type="ARBA" id="ARBA00023136"/>
    </source>
</evidence>
<dbReference type="GO" id="GO:0005886">
    <property type="term" value="C:plasma membrane"/>
    <property type="evidence" value="ECO:0007669"/>
    <property type="project" value="UniProtKB-SubCell"/>
</dbReference>
<protein>
    <recommendedName>
        <fullName evidence="6">Glycosyltransferase 2-like domain-containing protein</fullName>
    </recommendedName>
</protein>